<sequence>METQDSKKFFLYDNLMVETIRQLKAYIADGKGTLDELKDRFRTSLSELTENELEEIDNVKKFVEALEEKGVIGANNVKLLKDLAKRIGLEELEQKVGEYEDDCAGIFKRTLDGTMMHLKTVLSSRRVRITIAGAILTRIYWENPEEMLKLLPFLEFGARVVDIYEGSVVFVLKVSSISSLKRLWQSYKDGSLKAKLKKSLSEMEELKELSQEGEIDVEVTIDEEEYREVLWNLILLDVKGKSMKNKKSQRRHSVCCERDVKPVVVKGKPMKDARIKRRHSVCCERDIPEDIDVKEINRIAARWAAFKKEKEIARQCRLLIDGGTRALRDVFDSIHSPSSLHRTLLSTKVRSTLKGLRAEKIISKQQWDRLYPATKSTPVTSENFDITLLFVLLRNICGLTPPATGWDKPPVATDLSREADLARVKYYRNELYGHITETAVSDCDFEKYWSEISDVLVRLGGPHYKPEIERIKIEAMNPEDEKYFIGALEEWEEMEQTSLQEMERMKRGKRHSAVDASQAKGIAPMASSWASPKMENLNFARLCKLLIDGGRRALRDVFDSIHSPRSLYSTLLSTKVHSTLKGLRAKRILNKRQWDRLYPASPSTPVTSADFDITLLLVLLRNICGLTPPPTGWDKLPVATDLSREADLARVKYYRNELYGHITETAVSDSDFEKYWSEISDVLVRLGGPHYKPEIERMKIDTTDPEEEKNFIGALEEWEEMEQRLIRKMEEILKKVKGISAADASQAKEYTEKLKSSIKQLNDFLLSEEEDKKIRTDDIFTSVTIQRGPKHFKEPKERRFGRRQFDGIQASSTKLKSCSEMFLCPENDDQQSTASCTTNPKSILLTGKAGIGKSLFCRKLVRDWSHNRLFEEGQENAKVPDFQFVFLLTFRQLVFPKEKRLNLRDILNRSSLLNEHSVIDEPLLQYMNDNPEKLLIIIDGYDEYKPHREKITGDFERRYPNDPDEKIPVPALIAKIIKGKMLNGAVVLISSRPEEAEELQKIVFDVRCDIQGFSSLQVLEYIEKYFKENESMKNKALDHIKTNEILLSFGHIPVMCFLMCYCIKWYMTESKTTEKLPVTRTELYRQVIKVFIKKHSSSKYEEMEETKVQEILYKLAELAVNLMMEDKYIFDENDMKKFNLNDEEITNLKASGLLDCCPGVKKSPFEKPPLEYTFTHLTIQEYLCAFLFVEKKQIPMKQKTSDVTFMFMAGMFSREKDEKLMKKLIENIKPGDEYDERNKLLTLSCLYEYKDDGFSTRVINNLKHRYCDRNGRIVFSFITDIDCLYISYLLDIVNLINAEQTKQLYIRLSSLSASGIRMLCNSLVRISNVDVLSLIGCKLDDVCVKIICDMLPRTKITELALRGNDITDVGVKIICDMLPRSYITHLDLSWNKITDVGAQCLCSVLIRDDCRVKVLDLHGNNNITSECALSLQQLIPGVRLDI</sequence>
<dbReference type="SUPFAM" id="SSF47986">
    <property type="entry name" value="DEATH domain"/>
    <property type="match status" value="1"/>
</dbReference>
<dbReference type="Pfam" id="PF05729">
    <property type="entry name" value="NACHT"/>
    <property type="match status" value="1"/>
</dbReference>
<reference evidence="6" key="1">
    <citation type="submission" date="2025-08" db="UniProtKB">
        <authorList>
            <consortium name="RefSeq"/>
        </authorList>
    </citation>
    <scope>IDENTIFICATION</scope>
    <source>
        <tissue evidence="6">Tentacle</tissue>
    </source>
</reference>
<name>A0A6P8H6F5_ACTTE</name>
<dbReference type="PANTHER" id="PTHR46844:SF1">
    <property type="entry name" value="SLR5058 PROTEIN"/>
    <property type="match status" value="1"/>
</dbReference>
<dbReference type="InterPro" id="IPR027417">
    <property type="entry name" value="P-loop_NTPase"/>
</dbReference>
<keyword evidence="1" id="KW-0547">Nucleotide-binding</keyword>
<dbReference type="Gene3D" id="3.80.10.10">
    <property type="entry name" value="Ribonuclease Inhibitor"/>
    <property type="match status" value="1"/>
</dbReference>
<dbReference type="GeneID" id="116289226"/>
<evidence type="ECO:0000256" key="3">
    <source>
        <dbReference type="SAM" id="Coils"/>
    </source>
</evidence>
<feature type="coiled-coil region" evidence="3">
    <location>
        <begin position="49"/>
        <end position="109"/>
    </location>
</feature>
<dbReference type="GO" id="GO:0005524">
    <property type="term" value="F:ATP binding"/>
    <property type="evidence" value="ECO:0007669"/>
    <property type="project" value="UniProtKB-KW"/>
</dbReference>
<accession>A0A6P8H6F5</accession>
<dbReference type="InterPro" id="IPR001611">
    <property type="entry name" value="Leu-rich_rpt"/>
</dbReference>
<protein>
    <submittedName>
        <fullName evidence="6">Uncharacterized protein LOC116289226 isoform X1</fullName>
    </submittedName>
</protein>
<dbReference type="Pfam" id="PF18738">
    <property type="entry name" value="HEPN_DZIP3"/>
    <property type="match status" value="2"/>
</dbReference>
<dbReference type="SUPFAM" id="SSF52540">
    <property type="entry name" value="P-loop containing nucleoside triphosphate hydrolases"/>
    <property type="match status" value="1"/>
</dbReference>
<gene>
    <name evidence="6" type="primary">LOC116289226</name>
</gene>
<organism evidence="5 6">
    <name type="scientific">Actinia tenebrosa</name>
    <name type="common">Australian red waratah sea anemone</name>
    <dbReference type="NCBI Taxonomy" id="6105"/>
    <lineage>
        <taxon>Eukaryota</taxon>
        <taxon>Metazoa</taxon>
        <taxon>Cnidaria</taxon>
        <taxon>Anthozoa</taxon>
        <taxon>Hexacorallia</taxon>
        <taxon>Actiniaria</taxon>
        <taxon>Actiniidae</taxon>
        <taxon>Actinia</taxon>
    </lineage>
</organism>
<dbReference type="InterPro" id="IPR011029">
    <property type="entry name" value="DEATH-like_dom_sf"/>
</dbReference>
<dbReference type="KEGG" id="aten:116289226"/>
<dbReference type="PANTHER" id="PTHR46844">
    <property type="entry name" value="SLR5058 PROTEIN"/>
    <property type="match status" value="1"/>
</dbReference>
<dbReference type="InParanoid" id="A0A6P8H6F5"/>
<dbReference type="SUPFAM" id="SSF52047">
    <property type="entry name" value="RNI-like"/>
    <property type="match status" value="1"/>
</dbReference>
<dbReference type="PROSITE" id="PS50837">
    <property type="entry name" value="NACHT"/>
    <property type="match status" value="1"/>
</dbReference>
<evidence type="ECO:0000313" key="6">
    <source>
        <dbReference type="RefSeq" id="XP_031551974.1"/>
    </source>
</evidence>
<evidence type="ECO:0000256" key="1">
    <source>
        <dbReference type="ARBA" id="ARBA00022741"/>
    </source>
</evidence>
<dbReference type="InterPro" id="IPR007111">
    <property type="entry name" value="NACHT_NTPase"/>
</dbReference>
<keyword evidence="5" id="KW-1185">Reference proteome</keyword>
<dbReference type="Pfam" id="PF13516">
    <property type="entry name" value="LRR_6"/>
    <property type="match status" value="2"/>
</dbReference>
<keyword evidence="2" id="KW-0067">ATP-binding</keyword>
<dbReference type="Gene3D" id="1.10.533.10">
    <property type="entry name" value="Death Domain, Fas"/>
    <property type="match status" value="1"/>
</dbReference>
<dbReference type="InterPro" id="IPR041249">
    <property type="entry name" value="HEPN_DZIP3"/>
</dbReference>
<dbReference type="InterPro" id="IPR032675">
    <property type="entry name" value="LRR_dom_sf"/>
</dbReference>
<keyword evidence="3" id="KW-0175">Coiled coil</keyword>
<dbReference type="Gene3D" id="3.40.50.300">
    <property type="entry name" value="P-loop containing nucleotide triphosphate hydrolases"/>
    <property type="match status" value="1"/>
</dbReference>
<evidence type="ECO:0000256" key="2">
    <source>
        <dbReference type="ARBA" id="ARBA00022840"/>
    </source>
</evidence>
<feature type="domain" description="NACHT" evidence="4">
    <location>
        <begin position="841"/>
        <end position="993"/>
    </location>
</feature>
<dbReference type="SMART" id="SM00368">
    <property type="entry name" value="LRR_RI"/>
    <property type="match status" value="3"/>
</dbReference>
<dbReference type="Proteomes" id="UP000515163">
    <property type="component" value="Unplaced"/>
</dbReference>
<evidence type="ECO:0000259" key="4">
    <source>
        <dbReference type="PROSITE" id="PS50837"/>
    </source>
</evidence>
<evidence type="ECO:0000313" key="5">
    <source>
        <dbReference type="Proteomes" id="UP000515163"/>
    </source>
</evidence>
<dbReference type="FunCoup" id="A0A6P8H6F5">
    <property type="interactions" value="1457"/>
</dbReference>
<dbReference type="RefSeq" id="XP_031551974.1">
    <property type="nucleotide sequence ID" value="XM_031696114.1"/>
</dbReference>
<dbReference type="OrthoDB" id="120976at2759"/>
<proteinExistence type="predicted"/>